<organism evidence="2 3">
    <name type="scientific">Agromyces atrinae</name>
    <dbReference type="NCBI Taxonomy" id="592376"/>
    <lineage>
        <taxon>Bacteria</taxon>
        <taxon>Bacillati</taxon>
        <taxon>Actinomycetota</taxon>
        <taxon>Actinomycetes</taxon>
        <taxon>Micrococcales</taxon>
        <taxon>Microbacteriaceae</taxon>
        <taxon>Agromyces</taxon>
    </lineage>
</organism>
<dbReference type="InterPro" id="IPR000600">
    <property type="entry name" value="ROK"/>
</dbReference>
<dbReference type="OrthoDB" id="3464494at2"/>
<comment type="similarity">
    <text evidence="1">Belongs to the ROK (NagC/XylR) family.</text>
</comment>
<evidence type="ECO:0000313" key="2">
    <source>
        <dbReference type="EMBL" id="RXZ85991.1"/>
    </source>
</evidence>
<dbReference type="Pfam" id="PF00480">
    <property type="entry name" value="ROK"/>
    <property type="match status" value="1"/>
</dbReference>
<dbReference type="InterPro" id="IPR036390">
    <property type="entry name" value="WH_DNA-bd_sf"/>
</dbReference>
<sequence>MSDLVSADGSSKIAREVLIHGPISRAELGLRLGLSAASLTRLSKPLIESGLLVERQSAEAVGVGRPTKPLDVVADAGRFVGIKLTGDDATAVLTDVRAAHSAVEVVEVVDRSPGAVIALLADLVERVSGGTELTGIGVSIGGNVLDGRTVTRAPFLGWRDVELGALLEERAGAPVTVANDVVALTVAEKWFGAARGRSSFAVITIGAGVGYGLVSRGTVVVTPDTGLGLGGHFPLDPHGPVCIDGHRGCATALLSIPSICDQVESALGRPVRYDEVLDLAESGEPAASLVVDAAARALGHLIAAVVNLAMLDAVVLAGEGLELVRRTRSRVLEVLSEDRDPEALAVDVFLDDSGFTAWARGAAAVAIEAGIDALGDDRAWRLRSPSAQR</sequence>
<keyword evidence="3" id="KW-1185">Reference proteome</keyword>
<evidence type="ECO:0000256" key="1">
    <source>
        <dbReference type="ARBA" id="ARBA00006479"/>
    </source>
</evidence>
<reference evidence="2 3" key="1">
    <citation type="submission" date="2019-01" db="EMBL/GenBank/DDBJ databases">
        <title>Agromyces.</title>
        <authorList>
            <person name="Li J."/>
        </authorList>
    </citation>
    <scope>NUCLEOTIDE SEQUENCE [LARGE SCALE GENOMIC DNA]</scope>
    <source>
        <strain evidence="2 3">DSM 23870</strain>
    </source>
</reference>
<dbReference type="SUPFAM" id="SSF53067">
    <property type="entry name" value="Actin-like ATPase domain"/>
    <property type="match status" value="1"/>
</dbReference>
<evidence type="ECO:0000313" key="3">
    <source>
        <dbReference type="Proteomes" id="UP000292686"/>
    </source>
</evidence>
<dbReference type="Gene3D" id="1.10.10.10">
    <property type="entry name" value="Winged helix-like DNA-binding domain superfamily/Winged helix DNA-binding domain"/>
    <property type="match status" value="1"/>
</dbReference>
<dbReference type="Proteomes" id="UP000292686">
    <property type="component" value="Unassembled WGS sequence"/>
</dbReference>
<dbReference type="AlphaFoldDB" id="A0A4Q2M7R1"/>
<dbReference type="InterPro" id="IPR036388">
    <property type="entry name" value="WH-like_DNA-bd_sf"/>
</dbReference>
<dbReference type="SUPFAM" id="SSF46785">
    <property type="entry name" value="Winged helix' DNA-binding domain"/>
    <property type="match status" value="1"/>
</dbReference>
<dbReference type="EMBL" id="SDPM01000006">
    <property type="protein sequence ID" value="RXZ85991.1"/>
    <property type="molecule type" value="Genomic_DNA"/>
</dbReference>
<dbReference type="PANTHER" id="PTHR18964">
    <property type="entry name" value="ROK (REPRESSOR, ORF, KINASE) FAMILY"/>
    <property type="match status" value="1"/>
</dbReference>
<comment type="caution">
    <text evidence="2">The sequence shown here is derived from an EMBL/GenBank/DDBJ whole genome shotgun (WGS) entry which is preliminary data.</text>
</comment>
<accession>A0A4Q2M7R1</accession>
<gene>
    <name evidence="2" type="ORF">ESP50_12340</name>
</gene>
<proteinExistence type="inferred from homology"/>
<dbReference type="PANTHER" id="PTHR18964:SF149">
    <property type="entry name" value="BIFUNCTIONAL UDP-N-ACETYLGLUCOSAMINE 2-EPIMERASE_N-ACETYLMANNOSAMINE KINASE"/>
    <property type="match status" value="1"/>
</dbReference>
<dbReference type="RefSeq" id="WP_129175585.1">
    <property type="nucleotide sequence ID" value="NZ_SDPM01000006.1"/>
</dbReference>
<dbReference type="InterPro" id="IPR043129">
    <property type="entry name" value="ATPase_NBD"/>
</dbReference>
<name>A0A4Q2M7R1_9MICO</name>
<dbReference type="Gene3D" id="3.30.420.40">
    <property type="match status" value="2"/>
</dbReference>
<protein>
    <submittedName>
        <fullName evidence="2">ROK family transcriptional regulator</fullName>
    </submittedName>
</protein>